<accession>A0A1T0CLF9</accession>
<evidence type="ECO:0000313" key="1">
    <source>
        <dbReference type="EMBL" id="OOS23198.1"/>
    </source>
</evidence>
<name>A0A1T0CLF9_9GAMM</name>
<dbReference type="OrthoDB" id="5953925at2"/>
<organism evidence="1 2">
    <name type="scientific">Moraxella pluranimalium</name>
    <dbReference type="NCBI Taxonomy" id="470453"/>
    <lineage>
        <taxon>Bacteria</taxon>
        <taxon>Pseudomonadati</taxon>
        <taxon>Pseudomonadota</taxon>
        <taxon>Gammaproteobacteria</taxon>
        <taxon>Moraxellales</taxon>
        <taxon>Moraxellaceae</taxon>
        <taxon>Moraxella</taxon>
    </lineage>
</organism>
<protein>
    <submittedName>
        <fullName evidence="1">30S ribosomal protein S15</fullName>
    </submittedName>
</protein>
<keyword evidence="1" id="KW-0689">Ribosomal protein</keyword>
<dbReference type="STRING" id="470453.B0680_07675"/>
<proteinExistence type="predicted"/>
<gene>
    <name evidence="1" type="ORF">B0680_07675</name>
</gene>
<dbReference type="GO" id="GO:0005840">
    <property type="term" value="C:ribosome"/>
    <property type="evidence" value="ECO:0007669"/>
    <property type="project" value="UniProtKB-KW"/>
</dbReference>
<dbReference type="Proteomes" id="UP000189800">
    <property type="component" value="Unassembled WGS sequence"/>
</dbReference>
<comment type="caution">
    <text evidence="1">The sequence shown here is derived from an EMBL/GenBank/DDBJ whole genome shotgun (WGS) entry which is preliminary data.</text>
</comment>
<dbReference type="RefSeq" id="WP_078254521.1">
    <property type="nucleotide sequence ID" value="NZ_MUYU01000018.1"/>
</dbReference>
<dbReference type="AlphaFoldDB" id="A0A1T0CLF9"/>
<keyword evidence="1" id="KW-0687">Ribonucleoprotein</keyword>
<reference evidence="1 2" key="1">
    <citation type="submission" date="2017-02" db="EMBL/GenBank/DDBJ databases">
        <title>Draft genome sequence of Moraxella pluranimalium CCUG 54913T type strain.</title>
        <authorList>
            <person name="Salva-Serra F."/>
            <person name="Engstrom-Jakobsson H."/>
            <person name="Thorell K."/>
            <person name="Jaen-Luchoro D."/>
            <person name="Gonzales-Siles L."/>
            <person name="Karlsson R."/>
            <person name="Yazdan S."/>
            <person name="Boulund F."/>
            <person name="Johnning A."/>
            <person name="Engstrand L."/>
            <person name="Kristiansson E."/>
            <person name="Moore E."/>
        </authorList>
    </citation>
    <scope>NUCLEOTIDE SEQUENCE [LARGE SCALE GENOMIC DNA]</scope>
    <source>
        <strain evidence="1 2">CCUG 54913</strain>
    </source>
</reference>
<sequence>MSDFKEIINRSMAIRAKYHALEDKHHGSKWTIEEDALAFLTDAGLVGRLTMAHEGRWTKSDSDVDSELAHKLAENIWWQIVLAERMGIDINVSMETFLAKLERRLP</sequence>
<evidence type="ECO:0000313" key="2">
    <source>
        <dbReference type="Proteomes" id="UP000189800"/>
    </source>
</evidence>
<dbReference type="EMBL" id="MUYU01000018">
    <property type="protein sequence ID" value="OOS23198.1"/>
    <property type="molecule type" value="Genomic_DNA"/>
</dbReference>
<keyword evidence="2" id="KW-1185">Reference proteome</keyword>
<dbReference type="CDD" id="cd11543">
    <property type="entry name" value="NTP-PPase_u6"/>
    <property type="match status" value="1"/>
</dbReference>
<dbReference type="Gene3D" id="1.10.287.1080">
    <property type="entry name" value="MazG-like"/>
    <property type="match status" value="1"/>
</dbReference>